<gene>
    <name evidence="2" type="ORF">Loak_1978</name>
</gene>
<accession>A0A0W0X135</accession>
<evidence type="ECO:0000313" key="3">
    <source>
        <dbReference type="Proteomes" id="UP000054858"/>
    </source>
</evidence>
<comment type="caution">
    <text evidence="2">The sequence shown here is derived from an EMBL/GenBank/DDBJ whole genome shotgun (WGS) entry which is preliminary data.</text>
</comment>
<evidence type="ECO:0000313" key="2">
    <source>
        <dbReference type="EMBL" id="KTD38302.1"/>
    </source>
</evidence>
<name>A0A0W0X135_9GAMM</name>
<dbReference type="AlphaFoldDB" id="A0A0W0X135"/>
<organism evidence="2 3">
    <name type="scientific">Legionella oakridgensis</name>
    <dbReference type="NCBI Taxonomy" id="29423"/>
    <lineage>
        <taxon>Bacteria</taxon>
        <taxon>Pseudomonadati</taxon>
        <taxon>Pseudomonadota</taxon>
        <taxon>Gammaproteobacteria</taxon>
        <taxon>Legionellales</taxon>
        <taxon>Legionellaceae</taxon>
        <taxon>Legionella</taxon>
    </lineage>
</organism>
<feature type="chain" id="PRO_5006916030" description="VirK protein" evidence="1">
    <location>
        <begin position="23"/>
        <end position="152"/>
    </location>
</feature>
<reference evidence="2 3" key="1">
    <citation type="submission" date="2015-11" db="EMBL/GenBank/DDBJ databases">
        <title>Genomic analysis of 38 Legionella species identifies large and diverse effector repertoires.</title>
        <authorList>
            <person name="Burstein D."/>
            <person name="Amaro F."/>
            <person name="Zusman T."/>
            <person name="Lifshitz Z."/>
            <person name="Cohen O."/>
            <person name="Gilbert J.A."/>
            <person name="Pupko T."/>
            <person name="Shuman H.A."/>
            <person name="Segal G."/>
        </authorList>
    </citation>
    <scope>NUCLEOTIDE SEQUENCE [LARGE SCALE GENOMIC DNA]</scope>
    <source>
        <strain evidence="2 3">Oak Ridge-10</strain>
    </source>
</reference>
<dbReference type="EMBL" id="LNYP01000029">
    <property type="protein sequence ID" value="KTD38302.1"/>
    <property type="molecule type" value="Genomic_DNA"/>
</dbReference>
<sequence length="152" mass="17994">MNKCYLIILLFSWALFIDSAYANKNKFVSHSYNIESINQNISDKECQELYSEPIYYTIQNDKPIYELNHKIKIINYQRLQTTFLNDNQRLFLGRQTVSFTLKGKTHQVENILYFILDRRSHTTQGGWYSPGFCKGNLIGMELGLNEWRHPET</sequence>
<protein>
    <recommendedName>
        <fullName evidence="4">VirK protein</fullName>
    </recommendedName>
</protein>
<dbReference type="RefSeq" id="WP_025384615.1">
    <property type="nucleotide sequence ID" value="NZ_LCUA01000003.1"/>
</dbReference>
<keyword evidence="1" id="KW-0732">Signal</keyword>
<dbReference type="Proteomes" id="UP000054858">
    <property type="component" value="Unassembled WGS sequence"/>
</dbReference>
<evidence type="ECO:0008006" key="4">
    <source>
        <dbReference type="Google" id="ProtNLM"/>
    </source>
</evidence>
<proteinExistence type="predicted"/>
<evidence type="ECO:0000256" key="1">
    <source>
        <dbReference type="SAM" id="SignalP"/>
    </source>
</evidence>
<feature type="signal peptide" evidence="1">
    <location>
        <begin position="1"/>
        <end position="22"/>
    </location>
</feature>
<dbReference type="PATRIC" id="fig|29423.5.peg.2075"/>